<feature type="region of interest" description="Disordered" evidence="2">
    <location>
        <begin position="495"/>
        <end position="515"/>
    </location>
</feature>
<gene>
    <name evidence="3" type="primary">Mo05018</name>
    <name evidence="3" type="ORF">E5Q_05018</name>
</gene>
<reference evidence="3 4" key="1">
    <citation type="journal article" date="2011" name="J. Gen. Appl. Microbiol.">
        <title>Draft genome sequencing of the enigmatic basidiomycete Mixia osmundae.</title>
        <authorList>
            <person name="Nishida H."/>
            <person name="Nagatsuka Y."/>
            <person name="Sugiyama J."/>
        </authorList>
    </citation>
    <scope>NUCLEOTIDE SEQUENCE [LARGE SCALE GENOMIC DNA]</scope>
    <source>
        <strain evidence="4">CBS 9802 / IAM 14324 / JCM 22182 / KY 12970</strain>
    </source>
</reference>
<organism evidence="3 4">
    <name type="scientific">Mixia osmundae (strain CBS 9802 / IAM 14324 / JCM 22182 / KY 12970)</name>
    <dbReference type="NCBI Taxonomy" id="764103"/>
    <lineage>
        <taxon>Eukaryota</taxon>
        <taxon>Fungi</taxon>
        <taxon>Dikarya</taxon>
        <taxon>Basidiomycota</taxon>
        <taxon>Pucciniomycotina</taxon>
        <taxon>Mixiomycetes</taxon>
        <taxon>Mixiales</taxon>
        <taxon>Mixiaceae</taxon>
        <taxon>Mixia</taxon>
    </lineage>
</organism>
<feature type="region of interest" description="Disordered" evidence="2">
    <location>
        <begin position="975"/>
        <end position="1005"/>
    </location>
</feature>
<feature type="region of interest" description="Disordered" evidence="2">
    <location>
        <begin position="455"/>
        <end position="479"/>
    </location>
</feature>
<dbReference type="InParanoid" id="G7E673"/>
<feature type="coiled-coil region" evidence="1">
    <location>
        <begin position="15"/>
        <end position="42"/>
    </location>
</feature>
<dbReference type="HOGENOM" id="CLU_295962_0_0_1"/>
<dbReference type="AlphaFoldDB" id="G7E673"/>
<feature type="compositionally biased region" description="Basic and acidic residues" evidence="2">
    <location>
        <begin position="241"/>
        <end position="252"/>
    </location>
</feature>
<name>G7E673_MIXOS</name>
<evidence type="ECO:0000256" key="1">
    <source>
        <dbReference type="SAM" id="Coils"/>
    </source>
</evidence>
<evidence type="ECO:0000256" key="2">
    <source>
        <dbReference type="SAM" id="MobiDB-lite"/>
    </source>
</evidence>
<feature type="coiled-coil region" evidence="1">
    <location>
        <begin position="557"/>
        <end position="584"/>
    </location>
</feature>
<keyword evidence="4" id="KW-1185">Reference proteome</keyword>
<feature type="region of interest" description="Disordered" evidence="2">
    <location>
        <begin position="241"/>
        <end position="266"/>
    </location>
</feature>
<reference evidence="3 4" key="2">
    <citation type="journal article" date="2012" name="Open Biol.">
        <title>Characteristics of nucleosomes and linker DNA regions on the genome of the basidiomycete Mixia osmundae revealed by mono- and dinucleosome mapping.</title>
        <authorList>
            <person name="Nishida H."/>
            <person name="Kondo S."/>
            <person name="Matsumoto T."/>
            <person name="Suzuki Y."/>
            <person name="Yoshikawa H."/>
            <person name="Taylor T.D."/>
            <person name="Sugiyama J."/>
        </authorList>
    </citation>
    <scope>NUCLEOTIDE SEQUENCE [LARGE SCALE GENOMIC DNA]</scope>
    <source>
        <strain evidence="4">CBS 9802 / IAM 14324 / JCM 22182 / KY 12970</strain>
    </source>
</reference>
<sequence length="1016" mass="111344">MANSPAVAASKAQGNTRSTQRIIELESQVEQLKESLRVSRQAAELSNQLAAAKDAEIARLQTGLAQLNGTRLGPAEIAPASRIVSGRGGLTEREVRNARLYDEQMHHKTPTAAEARALRWYPNKEIEMACANQPDTKQFEKLVCNYDGESVWSMESAQTALMPFRIHAWRRVCEALNMTNTDATLPMSLELVRQAILPLWKALCILLEQDVFPFVFCDSHYKSEAYLTLVLTLRNSLNARGEESRLQQEKEAGVSTKPAKSQNAQHTTIGSTTIAWTADASGSHDQLNSTGHAVASTNALAEPDTGLDNREFYTSLASRVVGDTAPETSLQTLTDAPADVSYVKMDTNSTSSARYARYGFCKCYTRGCGSLGGGKGRSVCIPTMKTHLQADKDALISLKISGKENLAPAELKANIAYMERGYIPDGMRAQKRQAPRSEKPQMIVKAYVPEDGPESALQLDMSSPGAISPGAKRKFDDSEPEPDLCVAIKADNAANAREKRRATRAHRLPDNGRRRRHHPCFLATLHLLPRMGDIRIPTEQEQTTARQDRELCQTLRIQELVTELEESRKQLTEAVKQRDELHRLVIAREMTVAKLRNQLVEQQFAHNRAQSLRSRTNDSSSKFASPSASPHPAQYRAPAWIYHAMTPAAQLSEEEQLDAKSYTETENPTPPSGADLRALLWQRAKAIQTFAKAGDAWTKFADWIIDAQGRPLREIPGMLERLAQIKAYAWFRVSDCYGFKPVGPVGVFNGNDVKSTHPELWKSLCRRAEREIPPLALCEVHYKADALIFHTLETIVSARNKADRESTGQAQAVVDPSLLPDAAPQGATTSIASSSAIAEPASDSSVLSEHASARRTVMLDKAKFAFCACFSAACYLHNKGKGRSYQVQTIRKHQAVDQARLNAHLNNSRVVASASALQHLERACEYAQEGAVVDPDRVRGRARGRPTGASPTQIAPASEEFKQPVSALAGTDNARTASNMEQDEAAAMSASQLSGASHSEAASIDGAHVEEIASVV</sequence>
<accession>G7E673</accession>
<keyword evidence="1" id="KW-0175">Coiled coil</keyword>
<feature type="compositionally biased region" description="Polar residues" evidence="2">
    <location>
        <begin position="608"/>
        <end position="618"/>
    </location>
</feature>
<evidence type="ECO:0000313" key="4">
    <source>
        <dbReference type="Proteomes" id="UP000009131"/>
    </source>
</evidence>
<feature type="compositionally biased region" description="Low complexity" evidence="2">
    <location>
        <begin position="619"/>
        <end position="632"/>
    </location>
</feature>
<comment type="caution">
    <text evidence="3">The sequence shown here is derived from an EMBL/GenBank/DDBJ whole genome shotgun (WGS) entry which is preliminary data.</text>
</comment>
<dbReference type="EMBL" id="BABT02000150">
    <property type="protein sequence ID" value="GAA98333.1"/>
    <property type="molecule type" value="Genomic_DNA"/>
</dbReference>
<protein>
    <submittedName>
        <fullName evidence="3">Uncharacterized protein</fullName>
    </submittedName>
</protein>
<evidence type="ECO:0000313" key="3">
    <source>
        <dbReference type="EMBL" id="GAA98333.1"/>
    </source>
</evidence>
<feature type="region of interest" description="Disordered" evidence="2">
    <location>
        <begin position="608"/>
        <end position="632"/>
    </location>
</feature>
<dbReference type="Proteomes" id="UP000009131">
    <property type="component" value="Unassembled WGS sequence"/>
</dbReference>
<feature type="region of interest" description="Disordered" evidence="2">
    <location>
        <begin position="937"/>
        <end position="959"/>
    </location>
</feature>
<proteinExistence type="predicted"/>